<dbReference type="PANTHER" id="PTHR23416">
    <property type="entry name" value="SIALIC ACID SYNTHASE-RELATED"/>
    <property type="match status" value="1"/>
</dbReference>
<accession>A0AAQ3QXD3</accession>
<dbReference type="Proteomes" id="UP001304300">
    <property type="component" value="Chromosome"/>
</dbReference>
<dbReference type="Gene3D" id="2.160.10.10">
    <property type="entry name" value="Hexapeptide repeat proteins"/>
    <property type="match status" value="1"/>
</dbReference>
<gene>
    <name evidence="3" type="ORF">RZN69_07490</name>
</gene>
<dbReference type="GO" id="GO:0005829">
    <property type="term" value="C:cytosol"/>
    <property type="evidence" value="ECO:0007669"/>
    <property type="project" value="TreeGrafter"/>
</dbReference>
<dbReference type="KEGG" id="puo:RZN69_07490"/>
<sequence>MSLDIQSNRVARKWSRKELTGRVFWYLVQPFFRFSPRLCSGWRCFLLRCFGAKIGYHVYIDPSVEIAIPWHLEIGNWSAVGRGVVLYSFGKITIGNSTTISQFAHLCAGSHDYRDETLPLLKLPITIEDQVWVCADAFIGPNVIVREGAIVAARAVAVKNVDAWAIVAGNPAHFIKKREMKS</sequence>
<keyword evidence="4" id="KW-1185">Reference proteome</keyword>
<evidence type="ECO:0000313" key="3">
    <source>
        <dbReference type="EMBL" id="WOO42932.1"/>
    </source>
</evidence>
<organism evidence="3 4">
    <name type="scientific">Rubellicoccus peritrichatus</name>
    <dbReference type="NCBI Taxonomy" id="3080537"/>
    <lineage>
        <taxon>Bacteria</taxon>
        <taxon>Pseudomonadati</taxon>
        <taxon>Verrucomicrobiota</taxon>
        <taxon>Opitutia</taxon>
        <taxon>Puniceicoccales</taxon>
        <taxon>Cerasicoccaceae</taxon>
        <taxon>Rubellicoccus</taxon>
    </lineage>
</organism>
<proteinExistence type="inferred from homology"/>
<name>A0AAQ3QXD3_9BACT</name>
<reference evidence="3 4" key="1">
    <citation type="submission" date="2023-10" db="EMBL/GenBank/DDBJ databases">
        <title>Rubellicoccus peritrichatus gen. nov., sp. nov., isolated from an algae of coral reef tank.</title>
        <authorList>
            <person name="Luo J."/>
        </authorList>
    </citation>
    <scope>NUCLEOTIDE SEQUENCE [LARGE SCALE GENOMIC DNA]</scope>
    <source>
        <strain evidence="3 4">CR14</strain>
    </source>
</reference>
<comment type="similarity">
    <text evidence="1">Belongs to the transferase hexapeptide repeat family.</text>
</comment>
<dbReference type="EMBL" id="CP136920">
    <property type="protein sequence ID" value="WOO42932.1"/>
    <property type="molecule type" value="Genomic_DNA"/>
</dbReference>
<evidence type="ECO:0000256" key="1">
    <source>
        <dbReference type="ARBA" id="ARBA00007274"/>
    </source>
</evidence>
<dbReference type="GO" id="GO:0008374">
    <property type="term" value="F:O-acyltransferase activity"/>
    <property type="evidence" value="ECO:0007669"/>
    <property type="project" value="TreeGrafter"/>
</dbReference>
<dbReference type="InterPro" id="IPR051159">
    <property type="entry name" value="Hexapeptide_acetyltransf"/>
</dbReference>
<dbReference type="SUPFAM" id="SSF51161">
    <property type="entry name" value="Trimeric LpxA-like enzymes"/>
    <property type="match status" value="1"/>
</dbReference>
<dbReference type="AlphaFoldDB" id="A0AAQ3QXD3"/>
<dbReference type="RefSeq" id="WP_317835466.1">
    <property type="nucleotide sequence ID" value="NZ_CP136920.1"/>
</dbReference>
<dbReference type="PANTHER" id="PTHR23416:SF23">
    <property type="entry name" value="ACETYLTRANSFERASE C18B11.09C-RELATED"/>
    <property type="match status" value="1"/>
</dbReference>
<evidence type="ECO:0000313" key="4">
    <source>
        <dbReference type="Proteomes" id="UP001304300"/>
    </source>
</evidence>
<evidence type="ECO:0000256" key="2">
    <source>
        <dbReference type="ARBA" id="ARBA00022679"/>
    </source>
</evidence>
<keyword evidence="2" id="KW-0808">Transferase</keyword>
<protein>
    <submittedName>
        <fullName evidence="3">Colanic acid biosynthesis acetyltransferase</fullName>
    </submittedName>
</protein>
<dbReference type="InterPro" id="IPR011004">
    <property type="entry name" value="Trimer_LpxA-like_sf"/>
</dbReference>